<feature type="domain" description="Polymerase nucleotidyl transferase" evidence="1">
    <location>
        <begin position="17"/>
        <end position="66"/>
    </location>
</feature>
<dbReference type="RefSeq" id="WP_254749002.1">
    <property type="nucleotide sequence ID" value="NZ_JANCLV010000004.1"/>
</dbReference>
<dbReference type="CDD" id="cd05403">
    <property type="entry name" value="NT_KNTase_like"/>
    <property type="match status" value="1"/>
</dbReference>
<dbReference type="EMBL" id="JANCLV010000004">
    <property type="protein sequence ID" value="MCP8999593.1"/>
    <property type="molecule type" value="Genomic_DNA"/>
</dbReference>
<accession>A0ABT1LPF4</accession>
<dbReference type="Proteomes" id="UP001524318">
    <property type="component" value="Unassembled WGS sequence"/>
</dbReference>
<protein>
    <submittedName>
        <fullName evidence="2">Nucleotidyltransferase domain-containing protein</fullName>
    </submittedName>
</protein>
<proteinExistence type="predicted"/>
<comment type="caution">
    <text evidence="2">The sequence shown here is derived from an EMBL/GenBank/DDBJ whole genome shotgun (WGS) entry which is preliminary data.</text>
</comment>
<evidence type="ECO:0000313" key="3">
    <source>
        <dbReference type="Proteomes" id="UP001524318"/>
    </source>
</evidence>
<organism evidence="2 3">
    <name type="scientific">Pseudarthrobacter humi</name>
    <dbReference type="NCBI Taxonomy" id="2952523"/>
    <lineage>
        <taxon>Bacteria</taxon>
        <taxon>Bacillati</taxon>
        <taxon>Actinomycetota</taxon>
        <taxon>Actinomycetes</taxon>
        <taxon>Micrococcales</taxon>
        <taxon>Micrococcaceae</taxon>
        <taxon>Pseudarthrobacter</taxon>
    </lineage>
</organism>
<keyword evidence="3" id="KW-1185">Reference proteome</keyword>
<name>A0ABT1LPF4_9MICC</name>
<dbReference type="SUPFAM" id="SSF81301">
    <property type="entry name" value="Nucleotidyltransferase"/>
    <property type="match status" value="1"/>
</dbReference>
<dbReference type="InterPro" id="IPR043519">
    <property type="entry name" value="NT_sf"/>
</dbReference>
<dbReference type="InterPro" id="IPR002934">
    <property type="entry name" value="Polymerase_NTP_transf_dom"/>
</dbReference>
<evidence type="ECO:0000313" key="2">
    <source>
        <dbReference type="EMBL" id="MCP8999593.1"/>
    </source>
</evidence>
<evidence type="ECO:0000259" key="1">
    <source>
        <dbReference type="Pfam" id="PF01909"/>
    </source>
</evidence>
<reference evidence="2 3" key="1">
    <citation type="submission" date="2022-06" db="EMBL/GenBank/DDBJ databases">
        <title>Pseudarthrobacter sp. strain RMG13 Genome sequencing and assembly.</title>
        <authorList>
            <person name="Kim I."/>
        </authorList>
    </citation>
    <scope>NUCLEOTIDE SEQUENCE [LARGE SCALE GENOMIC DNA]</scope>
    <source>
        <strain evidence="2 3">RMG13</strain>
    </source>
</reference>
<gene>
    <name evidence="2" type="ORF">NFC73_07590</name>
</gene>
<sequence length="254" mass="27770">MDDSSFVDHVTDQLAALPGVLAVSLGGSRASGTHGPGSDWDFALYYRDRFDPADLRALGWEGTVSEIGGWGGGVFNGGAWLEIEGRRVDVHYRDLHVVEYELAEAQQGRFHIEPLMFHLAGIPSYLVVAELAMNRVLRGDLPHPAYSQRLRDTASLDWRGRADLTLHYARAAYVDAGKLTELAGALATSAMMTAHAVLAARGEWVTNEKRLLERAGLRDVDELITGLRADPPALEDAIEQANRRFHRALGTANG</sequence>
<dbReference type="Pfam" id="PF01909">
    <property type="entry name" value="NTP_transf_2"/>
    <property type="match status" value="1"/>
</dbReference>
<dbReference type="Gene3D" id="3.30.460.10">
    <property type="entry name" value="Beta Polymerase, domain 2"/>
    <property type="match status" value="1"/>
</dbReference>